<organism evidence="2 3">
    <name type="scientific">Oryza sativa subsp. japonica</name>
    <name type="common">Rice</name>
    <dbReference type="NCBI Taxonomy" id="39947"/>
    <lineage>
        <taxon>Eukaryota</taxon>
        <taxon>Viridiplantae</taxon>
        <taxon>Streptophyta</taxon>
        <taxon>Embryophyta</taxon>
        <taxon>Tracheophyta</taxon>
        <taxon>Spermatophyta</taxon>
        <taxon>Magnoliopsida</taxon>
        <taxon>Liliopsida</taxon>
        <taxon>Poales</taxon>
        <taxon>Poaceae</taxon>
        <taxon>BOP clade</taxon>
        <taxon>Oryzoideae</taxon>
        <taxon>Oryzeae</taxon>
        <taxon>Oryzinae</taxon>
        <taxon>Oryza</taxon>
        <taxon>Oryza sativa</taxon>
    </lineage>
</organism>
<dbReference type="Gramene" id="Os07t0175350-00">
    <property type="protein sequence ID" value="Os07t0175350-00"/>
    <property type="gene ID" value="Os07g0175350"/>
</dbReference>
<dbReference type="InParanoid" id="A0A0P0X308"/>
<proteinExistence type="predicted"/>
<dbReference type="PaxDb" id="39947-A0A0P0X308"/>
<reference evidence="2 3" key="2">
    <citation type="journal article" date="2013" name="Plant Cell Physiol.">
        <title>Rice Annotation Project Database (RAP-DB): an integrative and interactive database for rice genomics.</title>
        <authorList>
            <person name="Sakai H."/>
            <person name="Lee S.S."/>
            <person name="Tanaka T."/>
            <person name="Numa H."/>
            <person name="Kim J."/>
            <person name="Kawahara Y."/>
            <person name="Wakimoto H."/>
            <person name="Yang C.C."/>
            <person name="Iwamoto M."/>
            <person name="Abe T."/>
            <person name="Yamada Y."/>
            <person name="Muto A."/>
            <person name="Inokuchi H."/>
            <person name="Ikemura T."/>
            <person name="Matsumoto T."/>
            <person name="Sasaki T."/>
            <person name="Itoh T."/>
        </authorList>
    </citation>
    <scope>NUCLEOTIDE SEQUENCE [LARGE SCALE GENOMIC DNA]</scope>
    <source>
        <strain evidence="3">cv. Nipponbare</strain>
    </source>
</reference>
<feature type="region of interest" description="Disordered" evidence="1">
    <location>
        <begin position="24"/>
        <end position="56"/>
    </location>
</feature>
<keyword evidence="3" id="KW-1185">Reference proteome</keyword>
<dbReference type="Proteomes" id="UP000059680">
    <property type="component" value="Chromosome 7"/>
</dbReference>
<dbReference type="FunCoup" id="A0A0P0X308">
    <property type="interactions" value="1"/>
</dbReference>
<evidence type="ECO:0000256" key="1">
    <source>
        <dbReference type="SAM" id="MobiDB-lite"/>
    </source>
</evidence>
<dbReference type="AlphaFoldDB" id="A0A0P0X308"/>
<protein>
    <submittedName>
        <fullName evidence="2">Os07g0175350 protein</fullName>
    </submittedName>
</protein>
<evidence type="ECO:0000313" key="2">
    <source>
        <dbReference type="EMBL" id="BAT00279.1"/>
    </source>
</evidence>
<reference evidence="2 3" key="3">
    <citation type="journal article" date="2013" name="Rice">
        <title>Improvement of the Oryza sativa Nipponbare reference genome using next generation sequence and optical map data.</title>
        <authorList>
            <person name="Kawahara Y."/>
            <person name="de la Bastide M."/>
            <person name="Hamilton J.P."/>
            <person name="Kanamori H."/>
            <person name="McCombie W.R."/>
            <person name="Ouyang S."/>
            <person name="Schwartz D.C."/>
            <person name="Tanaka T."/>
            <person name="Wu J."/>
            <person name="Zhou S."/>
            <person name="Childs K.L."/>
            <person name="Davidson R.M."/>
            <person name="Lin H."/>
            <person name="Quesada-Ocampo L."/>
            <person name="Vaillancourt B."/>
            <person name="Sakai H."/>
            <person name="Lee S.S."/>
            <person name="Kim J."/>
            <person name="Numa H."/>
            <person name="Itoh T."/>
            <person name="Buell C.R."/>
            <person name="Matsumoto T."/>
        </authorList>
    </citation>
    <scope>NUCLEOTIDE SEQUENCE [LARGE SCALE GENOMIC DNA]</scope>
    <source>
        <strain evidence="3">cv. Nipponbare</strain>
    </source>
</reference>
<gene>
    <name evidence="2" type="ordered locus">Os07g0175350</name>
    <name evidence="2" type="ORF">OSNPB_070175350</name>
</gene>
<name>A0A0P0X308_ORYSJ</name>
<sequence>MTPKRELRKLAIRCGVLRAEAAEVEDVRPRRDDDDGEESTPSRSGTGTIADAGGGGRALRGSWRVADANASCMSAWPPCSATARGVRPLTSSASASAPCSSRSLAICTLPSRTARCSAVVPSPEHAPDTSPPCRTISPSSAASFCSTATRAYGAASPPDRSAPASTSSCTTVWCLLHSASHSGTLPSGSLEFESAPFSNRSLTHCSFPLEAAIC</sequence>
<dbReference type="EMBL" id="AP014963">
    <property type="protein sequence ID" value="BAT00279.1"/>
    <property type="molecule type" value="Genomic_DNA"/>
</dbReference>
<evidence type="ECO:0000313" key="3">
    <source>
        <dbReference type="Proteomes" id="UP000059680"/>
    </source>
</evidence>
<reference evidence="3" key="1">
    <citation type="journal article" date="2005" name="Nature">
        <title>The map-based sequence of the rice genome.</title>
        <authorList>
            <consortium name="International rice genome sequencing project (IRGSP)"/>
            <person name="Matsumoto T."/>
            <person name="Wu J."/>
            <person name="Kanamori H."/>
            <person name="Katayose Y."/>
            <person name="Fujisawa M."/>
            <person name="Namiki N."/>
            <person name="Mizuno H."/>
            <person name="Yamamoto K."/>
            <person name="Antonio B.A."/>
            <person name="Baba T."/>
            <person name="Sakata K."/>
            <person name="Nagamura Y."/>
            <person name="Aoki H."/>
            <person name="Arikawa K."/>
            <person name="Arita K."/>
            <person name="Bito T."/>
            <person name="Chiden Y."/>
            <person name="Fujitsuka N."/>
            <person name="Fukunaka R."/>
            <person name="Hamada M."/>
            <person name="Harada C."/>
            <person name="Hayashi A."/>
            <person name="Hijishita S."/>
            <person name="Honda M."/>
            <person name="Hosokawa S."/>
            <person name="Ichikawa Y."/>
            <person name="Idonuma A."/>
            <person name="Iijima M."/>
            <person name="Ikeda M."/>
            <person name="Ikeno M."/>
            <person name="Ito K."/>
            <person name="Ito S."/>
            <person name="Ito T."/>
            <person name="Ito Y."/>
            <person name="Ito Y."/>
            <person name="Iwabuchi A."/>
            <person name="Kamiya K."/>
            <person name="Karasawa W."/>
            <person name="Kurita K."/>
            <person name="Katagiri S."/>
            <person name="Kikuta A."/>
            <person name="Kobayashi H."/>
            <person name="Kobayashi N."/>
            <person name="Machita K."/>
            <person name="Maehara T."/>
            <person name="Masukawa M."/>
            <person name="Mizubayashi T."/>
            <person name="Mukai Y."/>
            <person name="Nagasaki H."/>
            <person name="Nagata Y."/>
            <person name="Naito S."/>
            <person name="Nakashima M."/>
            <person name="Nakama Y."/>
            <person name="Nakamichi Y."/>
            <person name="Nakamura M."/>
            <person name="Meguro A."/>
            <person name="Negishi M."/>
            <person name="Ohta I."/>
            <person name="Ohta T."/>
            <person name="Okamoto M."/>
            <person name="Ono N."/>
            <person name="Saji S."/>
            <person name="Sakaguchi M."/>
            <person name="Sakai K."/>
            <person name="Shibata M."/>
            <person name="Shimokawa T."/>
            <person name="Song J."/>
            <person name="Takazaki Y."/>
            <person name="Terasawa K."/>
            <person name="Tsugane M."/>
            <person name="Tsuji K."/>
            <person name="Ueda S."/>
            <person name="Waki K."/>
            <person name="Yamagata H."/>
            <person name="Yamamoto M."/>
            <person name="Yamamoto S."/>
            <person name="Yamane H."/>
            <person name="Yoshiki S."/>
            <person name="Yoshihara R."/>
            <person name="Yukawa K."/>
            <person name="Zhong H."/>
            <person name="Yano M."/>
            <person name="Yuan Q."/>
            <person name="Ouyang S."/>
            <person name="Liu J."/>
            <person name="Jones K.M."/>
            <person name="Gansberger K."/>
            <person name="Moffat K."/>
            <person name="Hill J."/>
            <person name="Bera J."/>
            <person name="Fadrosh D."/>
            <person name="Jin S."/>
            <person name="Johri S."/>
            <person name="Kim M."/>
            <person name="Overton L."/>
            <person name="Reardon M."/>
            <person name="Tsitrin T."/>
            <person name="Vuong H."/>
            <person name="Weaver B."/>
            <person name="Ciecko A."/>
            <person name="Tallon L."/>
            <person name="Jackson J."/>
            <person name="Pai G."/>
            <person name="Aken S.V."/>
            <person name="Utterback T."/>
            <person name="Reidmuller S."/>
            <person name="Feldblyum T."/>
            <person name="Hsiao J."/>
            <person name="Zismann V."/>
            <person name="Iobst S."/>
            <person name="de Vazeille A.R."/>
            <person name="Buell C.R."/>
            <person name="Ying K."/>
            <person name="Li Y."/>
            <person name="Lu T."/>
            <person name="Huang Y."/>
            <person name="Zhao Q."/>
            <person name="Feng Q."/>
            <person name="Zhang L."/>
            <person name="Zhu J."/>
            <person name="Weng Q."/>
            <person name="Mu J."/>
            <person name="Lu Y."/>
            <person name="Fan D."/>
            <person name="Liu Y."/>
            <person name="Guan J."/>
            <person name="Zhang Y."/>
            <person name="Yu S."/>
            <person name="Liu X."/>
            <person name="Zhang Y."/>
            <person name="Hong G."/>
            <person name="Han B."/>
            <person name="Choisne N."/>
            <person name="Demange N."/>
            <person name="Orjeda G."/>
            <person name="Samain S."/>
            <person name="Cattolico L."/>
            <person name="Pelletier E."/>
            <person name="Couloux A."/>
            <person name="Segurens B."/>
            <person name="Wincker P."/>
            <person name="D'Hont A."/>
            <person name="Scarpelli C."/>
            <person name="Weissenbach J."/>
            <person name="Salanoubat M."/>
            <person name="Quetier F."/>
            <person name="Yu Y."/>
            <person name="Kim H.R."/>
            <person name="Rambo T."/>
            <person name="Currie J."/>
            <person name="Collura K."/>
            <person name="Luo M."/>
            <person name="Yang T."/>
            <person name="Ammiraju J.S.S."/>
            <person name="Engler F."/>
            <person name="Soderlund C."/>
            <person name="Wing R.A."/>
            <person name="Palmer L.E."/>
            <person name="de la Bastide M."/>
            <person name="Spiegel L."/>
            <person name="Nascimento L."/>
            <person name="Zutavern T."/>
            <person name="O'Shaughnessy A."/>
            <person name="Dike S."/>
            <person name="Dedhia N."/>
            <person name="Preston R."/>
            <person name="Balija V."/>
            <person name="McCombie W.R."/>
            <person name="Chow T."/>
            <person name="Chen H."/>
            <person name="Chung M."/>
            <person name="Chen C."/>
            <person name="Shaw J."/>
            <person name="Wu H."/>
            <person name="Hsiao K."/>
            <person name="Chao Y."/>
            <person name="Chu M."/>
            <person name="Cheng C."/>
            <person name="Hour A."/>
            <person name="Lee P."/>
            <person name="Lin S."/>
            <person name="Lin Y."/>
            <person name="Liou J."/>
            <person name="Liu S."/>
            <person name="Hsing Y."/>
            <person name="Raghuvanshi S."/>
            <person name="Mohanty A."/>
            <person name="Bharti A.K."/>
            <person name="Gaur A."/>
            <person name="Gupta V."/>
            <person name="Kumar D."/>
            <person name="Ravi V."/>
            <person name="Vij S."/>
            <person name="Kapur A."/>
            <person name="Khurana P."/>
            <person name="Khurana P."/>
            <person name="Khurana J.P."/>
            <person name="Tyagi A.K."/>
            <person name="Gaikwad K."/>
            <person name="Singh A."/>
            <person name="Dalal V."/>
            <person name="Srivastava S."/>
            <person name="Dixit A."/>
            <person name="Pal A.K."/>
            <person name="Ghazi I.A."/>
            <person name="Yadav M."/>
            <person name="Pandit A."/>
            <person name="Bhargava A."/>
            <person name="Sureshbabu K."/>
            <person name="Batra K."/>
            <person name="Sharma T.R."/>
            <person name="Mohapatra T."/>
            <person name="Singh N.K."/>
            <person name="Messing J."/>
            <person name="Nelson A.B."/>
            <person name="Fuks G."/>
            <person name="Kavchok S."/>
            <person name="Keizer G."/>
            <person name="Linton E."/>
            <person name="Llaca V."/>
            <person name="Song R."/>
            <person name="Tanyolac B."/>
            <person name="Young S."/>
            <person name="Ho-Il K."/>
            <person name="Hahn J.H."/>
            <person name="Sangsakoo G."/>
            <person name="Vanavichit A."/>
            <person name="de Mattos Luiz.A.T."/>
            <person name="Zimmer P.D."/>
            <person name="Malone G."/>
            <person name="Dellagostin O."/>
            <person name="de Oliveira A.C."/>
            <person name="Bevan M."/>
            <person name="Bancroft I."/>
            <person name="Minx P."/>
            <person name="Cordum H."/>
            <person name="Wilson R."/>
            <person name="Cheng Z."/>
            <person name="Jin W."/>
            <person name="Jiang J."/>
            <person name="Leong S.A."/>
            <person name="Iwama H."/>
            <person name="Gojobori T."/>
            <person name="Itoh T."/>
            <person name="Niimura Y."/>
            <person name="Fujii Y."/>
            <person name="Habara T."/>
            <person name="Sakai H."/>
            <person name="Sato Y."/>
            <person name="Wilson G."/>
            <person name="Kumar K."/>
            <person name="McCouch S."/>
            <person name="Juretic N."/>
            <person name="Hoen D."/>
            <person name="Wright S."/>
            <person name="Bruskiewich R."/>
            <person name="Bureau T."/>
            <person name="Miyao A."/>
            <person name="Hirochika H."/>
            <person name="Nishikawa T."/>
            <person name="Kadowaki K."/>
            <person name="Sugiura M."/>
            <person name="Burr B."/>
            <person name="Sasaki T."/>
        </authorList>
    </citation>
    <scope>NUCLEOTIDE SEQUENCE [LARGE SCALE GENOMIC DNA]</scope>
    <source>
        <strain evidence="3">cv. Nipponbare</strain>
    </source>
</reference>
<accession>A0A0P0X308</accession>